<evidence type="ECO:0000256" key="4">
    <source>
        <dbReference type="ARBA" id="ARBA00023004"/>
    </source>
</evidence>
<keyword evidence="5" id="KW-0411">Iron-sulfur</keyword>
<dbReference type="PANTHER" id="PTHR42859:SF17">
    <property type="entry name" value="ELECTRON TRANSPORT PROTEIN HYDN-RELATED"/>
    <property type="match status" value="1"/>
</dbReference>
<feature type="domain" description="4Fe-4S ferredoxin-type" evidence="6">
    <location>
        <begin position="2"/>
        <end position="22"/>
    </location>
</feature>
<dbReference type="InterPro" id="IPR017896">
    <property type="entry name" value="4Fe4S_Fe-S-bd"/>
</dbReference>
<dbReference type="InterPro" id="IPR050294">
    <property type="entry name" value="RnfB_subfamily"/>
</dbReference>
<dbReference type="PANTHER" id="PTHR42859">
    <property type="entry name" value="OXIDOREDUCTASE"/>
    <property type="match status" value="1"/>
</dbReference>
<dbReference type="RefSeq" id="WP_107251899.1">
    <property type="nucleotide sequence ID" value="NZ_JAKJTK010000029.1"/>
</dbReference>
<dbReference type="SUPFAM" id="SSF54862">
    <property type="entry name" value="4Fe-4S ferredoxins"/>
    <property type="match status" value="1"/>
</dbReference>
<evidence type="ECO:0000256" key="3">
    <source>
        <dbReference type="ARBA" id="ARBA00022737"/>
    </source>
</evidence>
<keyword evidence="1" id="KW-0004">4Fe-4S</keyword>
<feature type="domain" description="4Fe-4S ferredoxin-type" evidence="6">
    <location>
        <begin position="123"/>
        <end position="158"/>
    </location>
</feature>
<dbReference type="EMBL" id="PYOC01000001">
    <property type="protein sequence ID" value="PSV49245.1"/>
    <property type="molecule type" value="Genomic_DNA"/>
</dbReference>
<evidence type="ECO:0000256" key="5">
    <source>
        <dbReference type="ARBA" id="ARBA00023014"/>
    </source>
</evidence>
<keyword evidence="3" id="KW-0677">Repeat</keyword>
<proteinExistence type="predicted"/>
<evidence type="ECO:0000313" key="7">
    <source>
        <dbReference type="EMBL" id="PSV49245.1"/>
    </source>
</evidence>
<dbReference type="GO" id="GO:0051539">
    <property type="term" value="F:4 iron, 4 sulfur cluster binding"/>
    <property type="evidence" value="ECO:0007669"/>
    <property type="project" value="UniProtKB-KW"/>
</dbReference>
<protein>
    <submittedName>
        <fullName evidence="7">Effector protein</fullName>
    </submittedName>
</protein>
<sequence>MNRFVFADPNLCIGCRTCEVACVISHQADNSLAALDPSEFSPRLTLVKNAQVTTPIMCRQCDDAPCAQVCPNNAIVLEDGYVKVVQSRCIGCKTCVIACPYGAMNVVTKMVEDTKGSALFKRQVPESQALKCDLCSHREEGPACVQVCPTGAIQIIEPSTLNKTSKQKREAAALSAVVVPSL</sequence>
<keyword evidence="2" id="KW-0479">Metal-binding</keyword>
<dbReference type="Pfam" id="PF13247">
    <property type="entry name" value="Fer4_11"/>
    <property type="match status" value="1"/>
</dbReference>
<dbReference type="Proteomes" id="UP000241803">
    <property type="component" value="Unassembled WGS sequence"/>
</dbReference>
<gene>
    <name evidence="7" type="ORF">C9J47_01365</name>
</gene>
<keyword evidence="4" id="KW-0408">Iron</keyword>
<evidence type="ECO:0000256" key="2">
    <source>
        <dbReference type="ARBA" id="ARBA00022723"/>
    </source>
</evidence>
<dbReference type="Pfam" id="PF12800">
    <property type="entry name" value="Fer4_4"/>
    <property type="match status" value="1"/>
</dbReference>
<dbReference type="PROSITE" id="PS00198">
    <property type="entry name" value="4FE4S_FER_1"/>
    <property type="match status" value="1"/>
</dbReference>
<dbReference type="AlphaFoldDB" id="A0A2T3LCY0"/>
<feature type="domain" description="4Fe-4S ferredoxin-type" evidence="6">
    <location>
        <begin position="80"/>
        <end position="109"/>
    </location>
</feature>
<evidence type="ECO:0000313" key="8">
    <source>
        <dbReference type="Proteomes" id="UP000241803"/>
    </source>
</evidence>
<organism evidence="7 8">
    <name type="scientific">Photobacterium indicum</name>
    <dbReference type="NCBI Taxonomy" id="81447"/>
    <lineage>
        <taxon>Bacteria</taxon>
        <taxon>Pseudomonadati</taxon>
        <taxon>Pseudomonadota</taxon>
        <taxon>Gammaproteobacteria</taxon>
        <taxon>Vibrionales</taxon>
        <taxon>Vibrionaceae</taxon>
        <taxon>Photobacterium</taxon>
    </lineage>
</organism>
<dbReference type="PROSITE" id="PS51379">
    <property type="entry name" value="4FE4S_FER_2"/>
    <property type="match status" value="3"/>
</dbReference>
<name>A0A2T3LCY0_9GAMM</name>
<evidence type="ECO:0000259" key="6">
    <source>
        <dbReference type="PROSITE" id="PS51379"/>
    </source>
</evidence>
<comment type="caution">
    <text evidence="7">The sequence shown here is derived from an EMBL/GenBank/DDBJ whole genome shotgun (WGS) entry which is preliminary data.</text>
</comment>
<dbReference type="Gene3D" id="3.30.70.20">
    <property type="match status" value="2"/>
</dbReference>
<evidence type="ECO:0000256" key="1">
    <source>
        <dbReference type="ARBA" id="ARBA00022485"/>
    </source>
</evidence>
<dbReference type="InterPro" id="IPR017900">
    <property type="entry name" value="4Fe4S_Fe_S_CS"/>
</dbReference>
<dbReference type="CDD" id="cd10554">
    <property type="entry name" value="HycB_like"/>
    <property type="match status" value="1"/>
</dbReference>
<dbReference type="GO" id="GO:0046872">
    <property type="term" value="F:metal ion binding"/>
    <property type="evidence" value="ECO:0007669"/>
    <property type="project" value="UniProtKB-KW"/>
</dbReference>
<accession>A0A2T3LCY0</accession>
<keyword evidence="8" id="KW-1185">Reference proteome</keyword>
<reference evidence="7 8" key="1">
    <citation type="submission" date="2018-03" db="EMBL/GenBank/DDBJ databases">
        <title>Whole genome sequencing of Histamine producing bacteria.</title>
        <authorList>
            <person name="Butler K."/>
        </authorList>
    </citation>
    <scope>NUCLEOTIDE SEQUENCE [LARGE SCALE GENOMIC DNA]</scope>
    <source>
        <strain evidence="7 8">ATCC 19614</strain>
    </source>
</reference>